<evidence type="ECO:0000256" key="4">
    <source>
        <dbReference type="SAM" id="MobiDB-lite"/>
    </source>
</evidence>
<dbReference type="InterPro" id="IPR050611">
    <property type="entry name" value="ABCF"/>
</dbReference>
<evidence type="ECO:0000313" key="7">
    <source>
        <dbReference type="Proteomes" id="UP000266178"/>
    </source>
</evidence>
<evidence type="ECO:0000256" key="1">
    <source>
        <dbReference type="ARBA" id="ARBA00022737"/>
    </source>
</evidence>
<dbReference type="InterPro" id="IPR003439">
    <property type="entry name" value="ABC_transporter-like_ATP-bd"/>
</dbReference>
<protein>
    <submittedName>
        <fullName evidence="6">Putative ABC transporter ATP-binding protein YheS</fullName>
    </submittedName>
</protein>
<dbReference type="GO" id="GO:0005524">
    <property type="term" value="F:ATP binding"/>
    <property type="evidence" value="ECO:0007669"/>
    <property type="project" value="UniProtKB-KW"/>
</dbReference>
<dbReference type="Proteomes" id="UP000266178">
    <property type="component" value="Unassembled WGS sequence"/>
</dbReference>
<evidence type="ECO:0000256" key="3">
    <source>
        <dbReference type="ARBA" id="ARBA00022840"/>
    </source>
</evidence>
<dbReference type="GO" id="GO:0016887">
    <property type="term" value="F:ATP hydrolysis activity"/>
    <property type="evidence" value="ECO:0007669"/>
    <property type="project" value="InterPro"/>
</dbReference>
<dbReference type="PROSITE" id="PS50893">
    <property type="entry name" value="ABC_TRANSPORTER_2"/>
    <property type="match status" value="2"/>
</dbReference>
<dbReference type="AlphaFoldDB" id="A0A399FBX4"/>
<dbReference type="InterPro" id="IPR032781">
    <property type="entry name" value="ABC_tran_Xtn"/>
</dbReference>
<dbReference type="InterPro" id="IPR003593">
    <property type="entry name" value="AAA+_ATPase"/>
</dbReference>
<dbReference type="InterPro" id="IPR027417">
    <property type="entry name" value="P-loop_NTPase"/>
</dbReference>
<dbReference type="PANTHER" id="PTHR19211:SF14">
    <property type="entry name" value="ATP-BINDING CASSETTE SUB-FAMILY F MEMBER 1"/>
    <property type="match status" value="1"/>
</dbReference>
<dbReference type="Pfam" id="PF00005">
    <property type="entry name" value="ABC_tran"/>
    <property type="match status" value="2"/>
</dbReference>
<sequence length="715" mass="80193">MLDTDRKALSPVAKPEVLLRLSHGEKAFGERVLFRDARFWLAPRERVVLLGPNGAGKSTLFQALAGQLVLDGGRLERPRGTRVVYLPQDYRPEGTTVYAAAYSSTPLYRAEQELKAASPEHSAEAWDRVRELSFWRGRVAKVLAEFGLDGLWQSPVERLSGGEGMRLALATAFLSDADVLLLDEPTTHLDLRMRLRLEERLLSYRGAVALISHDRALVSRVATTVYHLEAGLLLRVAGPYATYLAERERIRRTVERARKEAEKERERLMASAEALRSAAPGSPKKSRQRQGLLQRAERVEAPNPLPPERRWSLEIAAEGTPKLVLEAKGLKKSYPSTGAAEQGRGDAVLRRVIREATLRIFRGDRIALIGANGAGKTTLLRLLLSRELPDAGERSLGLGVSVAYLDQLYHGLEPDLPLFEQFSKRFGEARAAALLGRMGFRPPHWNDPPRRFSGGERARAGLALLGALRAGLLVMDEPTNHLELELLEALERALTDYPGTLLFVSHDRTLIQRVATRFWGLEGGLLLEYPTYAEAEAALLGKTAVRLNPYGELPVEAAAPAEKPDLEEERLALWEQLEGLELTERGRARLRADLLALEEALYRDYAERFYLPLAYRHRIRQEGLEVFADCELSHWRFWSAAGELLGELRGGILHLEGQAEPRMVRAVLRLAFELEGAQVVRYGQRAFGRKAYLRHLEPAPAPNPKPRRRRRPKRP</sequence>
<keyword evidence="1" id="KW-0677">Repeat</keyword>
<dbReference type="SMART" id="SM00382">
    <property type="entry name" value="AAA"/>
    <property type="match status" value="2"/>
</dbReference>
<feature type="domain" description="ABC transporter" evidence="5">
    <location>
        <begin position="19"/>
        <end position="255"/>
    </location>
</feature>
<dbReference type="EMBL" id="QWLB01000004">
    <property type="protein sequence ID" value="RIH93670.1"/>
    <property type="molecule type" value="Genomic_DNA"/>
</dbReference>
<reference evidence="6 7" key="1">
    <citation type="submission" date="2018-08" db="EMBL/GenBank/DDBJ databases">
        <title>Meiothermus granaticius genome AF-68 sequencing project.</title>
        <authorList>
            <person name="Da Costa M.S."/>
            <person name="Albuquerque L."/>
            <person name="Raposo P."/>
            <person name="Froufe H.J.C."/>
            <person name="Barroso C.S."/>
            <person name="Egas C."/>
        </authorList>
    </citation>
    <scope>NUCLEOTIDE SEQUENCE [LARGE SCALE GENOMIC DNA]</scope>
    <source>
        <strain evidence="6 7">AF-68</strain>
    </source>
</reference>
<keyword evidence="3 6" id="KW-0067">ATP-binding</keyword>
<organism evidence="6 7">
    <name type="scientific">Meiothermus granaticius NBRC 107808</name>
    <dbReference type="NCBI Taxonomy" id="1227551"/>
    <lineage>
        <taxon>Bacteria</taxon>
        <taxon>Thermotogati</taxon>
        <taxon>Deinococcota</taxon>
        <taxon>Deinococci</taxon>
        <taxon>Thermales</taxon>
        <taxon>Thermaceae</taxon>
        <taxon>Meiothermus</taxon>
    </lineage>
</organism>
<keyword evidence="7" id="KW-1185">Reference proteome</keyword>
<feature type="region of interest" description="Disordered" evidence="4">
    <location>
        <begin position="269"/>
        <end position="305"/>
    </location>
</feature>
<keyword evidence="2" id="KW-0547">Nucleotide-binding</keyword>
<accession>A0A399FBX4</accession>
<dbReference type="RefSeq" id="WP_240631215.1">
    <property type="nucleotide sequence ID" value="NZ_BJXM01000007.1"/>
</dbReference>
<name>A0A399FBX4_9DEIN</name>
<evidence type="ECO:0000313" key="6">
    <source>
        <dbReference type="EMBL" id="RIH93670.1"/>
    </source>
</evidence>
<dbReference type="Gene3D" id="3.40.50.300">
    <property type="entry name" value="P-loop containing nucleotide triphosphate hydrolases"/>
    <property type="match status" value="2"/>
</dbReference>
<gene>
    <name evidence="6" type="primary">yheS</name>
    <name evidence="6" type="ORF">Mgrana_00496</name>
</gene>
<feature type="domain" description="ABC transporter" evidence="5">
    <location>
        <begin position="325"/>
        <end position="548"/>
    </location>
</feature>
<dbReference type="PANTHER" id="PTHR19211">
    <property type="entry name" value="ATP-BINDING TRANSPORT PROTEIN-RELATED"/>
    <property type="match status" value="1"/>
</dbReference>
<dbReference type="FunFam" id="3.40.50.300:FF:000011">
    <property type="entry name" value="Putative ABC transporter ATP-binding component"/>
    <property type="match status" value="1"/>
</dbReference>
<evidence type="ECO:0000256" key="2">
    <source>
        <dbReference type="ARBA" id="ARBA00022741"/>
    </source>
</evidence>
<comment type="caution">
    <text evidence="6">The sequence shown here is derived from an EMBL/GenBank/DDBJ whole genome shotgun (WGS) entry which is preliminary data.</text>
</comment>
<proteinExistence type="predicted"/>
<dbReference type="SUPFAM" id="SSF52540">
    <property type="entry name" value="P-loop containing nucleoside triphosphate hydrolases"/>
    <property type="match status" value="2"/>
</dbReference>
<dbReference type="CDD" id="cd03221">
    <property type="entry name" value="ABCF_EF-3"/>
    <property type="match status" value="1"/>
</dbReference>
<dbReference type="Pfam" id="PF12848">
    <property type="entry name" value="ABC_tran_Xtn"/>
    <property type="match status" value="1"/>
</dbReference>
<evidence type="ECO:0000259" key="5">
    <source>
        <dbReference type="PROSITE" id="PS50893"/>
    </source>
</evidence>